<evidence type="ECO:0000313" key="6">
    <source>
        <dbReference type="EMBL" id="KAE9090565.1"/>
    </source>
</evidence>
<evidence type="ECO:0000313" key="19">
    <source>
        <dbReference type="Proteomes" id="UP000488956"/>
    </source>
</evidence>
<dbReference type="EMBL" id="QXFY01002942">
    <property type="protein sequence ID" value="KAE9290462.1"/>
    <property type="molecule type" value="Genomic_DNA"/>
</dbReference>
<keyword evidence="12" id="KW-1185">Reference proteome</keyword>
<dbReference type="Proteomes" id="UP000440732">
    <property type="component" value="Unassembled WGS sequence"/>
</dbReference>
<evidence type="ECO:0000313" key="2">
    <source>
        <dbReference type="EMBL" id="KAE8922845.1"/>
    </source>
</evidence>
<dbReference type="EMBL" id="QXGA01002885">
    <property type="protein sequence ID" value="KAE9090565.1"/>
    <property type="molecule type" value="Genomic_DNA"/>
</dbReference>
<dbReference type="Proteomes" id="UP000440367">
    <property type="component" value="Unassembled WGS sequence"/>
</dbReference>
<evidence type="ECO:0000256" key="1">
    <source>
        <dbReference type="SAM" id="MobiDB-lite"/>
    </source>
</evidence>
<dbReference type="Proteomes" id="UP000486351">
    <property type="component" value="Unassembled WGS sequence"/>
</dbReference>
<dbReference type="Proteomes" id="UP000429523">
    <property type="component" value="Unassembled WGS sequence"/>
</dbReference>
<evidence type="ECO:0000313" key="9">
    <source>
        <dbReference type="EMBL" id="KAE9279068.1"/>
    </source>
</evidence>
<reference evidence="17 18" key="1">
    <citation type="submission" date="2018-09" db="EMBL/GenBank/DDBJ databases">
        <title>Genomic investigation of the strawberry pathogen Phytophthora fragariae indicates pathogenicity is determined by transcriptional variation in three key races.</title>
        <authorList>
            <person name="Adams T.M."/>
            <person name="Armitage A.D."/>
            <person name="Sobczyk M.K."/>
            <person name="Bates H.J."/>
            <person name="Dunwell J.M."/>
            <person name="Nellist C.F."/>
            <person name="Harrison R.J."/>
        </authorList>
    </citation>
    <scope>NUCLEOTIDE SEQUENCE [LARGE SCALE GENOMIC DNA]</scope>
    <source>
        <strain evidence="9 13">A4</strain>
        <strain evidence="8 14">BC-1</strain>
        <strain evidence="7 12">NOV-27</strain>
        <strain evidence="6 15">NOV-5</strain>
        <strain evidence="5 16">NOV-71</strain>
        <strain evidence="10 18">NOV-77</strain>
        <strain evidence="2 11">NOV-9</strain>
        <strain evidence="4 19">ONT-3</strain>
        <strain evidence="3 17">SCRP245</strain>
    </source>
</reference>
<dbReference type="EMBL" id="QXFW01002902">
    <property type="protein sequence ID" value="KAE8974491.1"/>
    <property type="molecule type" value="Genomic_DNA"/>
</dbReference>
<name>A0A6A3HXN8_9STRA</name>
<dbReference type="EMBL" id="QXFZ01002928">
    <property type="protein sequence ID" value="KAE9072613.1"/>
    <property type="molecule type" value="Genomic_DNA"/>
</dbReference>
<evidence type="ECO:0000313" key="8">
    <source>
        <dbReference type="EMBL" id="KAE9183115.1"/>
    </source>
</evidence>
<dbReference type="OrthoDB" id="10289078at2759"/>
<dbReference type="EMBL" id="QXGF01002954">
    <property type="protein sequence ID" value="KAE8922845.1"/>
    <property type="molecule type" value="Genomic_DNA"/>
</dbReference>
<evidence type="ECO:0000313" key="18">
    <source>
        <dbReference type="Proteomes" id="UP000486351"/>
    </source>
</evidence>
<evidence type="ECO:0000313" key="16">
    <source>
        <dbReference type="Proteomes" id="UP000441208"/>
    </source>
</evidence>
<dbReference type="Proteomes" id="UP000433483">
    <property type="component" value="Unassembled WGS sequence"/>
</dbReference>
<accession>A0A6A3HXN8</accession>
<organism evidence="3 17">
    <name type="scientific">Phytophthora fragariae</name>
    <dbReference type="NCBI Taxonomy" id="53985"/>
    <lineage>
        <taxon>Eukaryota</taxon>
        <taxon>Sar</taxon>
        <taxon>Stramenopiles</taxon>
        <taxon>Oomycota</taxon>
        <taxon>Peronosporomycetes</taxon>
        <taxon>Peronosporales</taxon>
        <taxon>Peronosporaceae</taxon>
        <taxon>Phytophthora</taxon>
    </lineage>
</organism>
<comment type="caution">
    <text evidence="3">The sequence shown here is derived from an EMBL/GenBank/DDBJ whole genome shotgun (WGS) entry which is preliminary data.</text>
</comment>
<gene>
    <name evidence="9" type="ORF">PF001_g24880</name>
    <name evidence="8" type="ORF">PF002_g26797</name>
    <name evidence="7" type="ORF">PF005_g25721</name>
    <name evidence="6" type="ORF">PF006_g25126</name>
    <name evidence="5" type="ORF">PF007_g26111</name>
    <name evidence="10" type="ORF">PF008_g25601</name>
    <name evidence="2" type="ORF">PF009_g26893</name>
    <name evidence="4" type="ORF">PF010_g25529</name>
    <name evidence="3" type="ORF">PF011_g24843</name>
</gene>
<dbReference type="EMBL" id="QXFX01002950">
    <property type="protein sequence ID" value="KAE9072321.1"/>
    <property type="molecule type" value="Genomic_DNA"/>
</dbReference>
<evidence type="ECO:0000313" key="7">
    <source>
        <dbReference type="EMBL" id="KAE9174744.1"/>
    </source>
</evidence>
<evidence type="ECO:0000313" key="4">
    <source>
        <dbReference type="EMBL" id="KAE9072321.1"/>
    </source>
</evidence>
<dbReference type="AlphaFoldDB" id="A0A6A3HXN8"/>
<dbReference type="Proteomes" id="UP000437068">
    <property type="component" value="Unassembled WGS sequence"/>
</dbReference>
<dbReference type="Proteomes" id="UP000488956">
    <property type="component" value="Unassembled WGS sequence"/>
</dbReference>
<dbReference type="Proteomes" id="UP000460718">
    <property type="component" value="Unassembled WGS sequence"/>
</dbReference>
<dbReference type="Proteomes" id="UP000441208">
    <property type="component" value="Unassembled WGS sequence"/>
</dbReference>
<evidence type="ECO:0000313" key="10">
    <source>
        <dbReference type="EMBL" id="KAE9290462.1"/>
    </source>
</evidence>
<sequence>MDGSSKVVEPSDAARSSRVAALTDNDPELFGWSDSEAFEGSGFGFEGGVRALPTETVSDASAHRVYVPMAMFDSFLTAYRSMNDSSDHVYAYETSYMTEPVLARVYRCRSHDDCGHRIKINVV</sequence>
<evidence type="ECO:0000313" key="5">
    <source>
        <dbReference type="EMBL" id="KAE9072613.1"/>
    </source>
</evidence>
<dbReference type="EMBL" id="QXGE01002801">
    <property type="protein sequence ID" value="KAE9279068.1"/>
    <property type="molecule type" value="Genomic_DNA"/>
</dbReference>
<feature type="region of interest" description="Disordered" evidence="1">
    <location>
        <begin position="1"/>
        <end position="20"/>
    </location>
</feature>
<evidence type="ECO:0000313" key="15">
    <source>
        <dbReference type="Proteomes" id="UP000440732"/>
    </source>
</evidence>
<proteinExistence type="predicted"/>
<dbReference type="EMBL" id="QXGB01002823">
    <property type="protein sequence ID" value="KAE9174744.1"/>
    <property type="molecule type" value="Genomic_DNA"/>
</dbReference>
<dbReference type="EMBL" id="QXGD01002876">
    <property type="protein sequence ID" value="KAE9183115.1"/>
    <property type="molecule type" value="Genomic_DNA"/>
</dbReference>
<evidence type="ECO:0000313" key="3">
    <source>
        <dbReference type="EMBL" id="KAE8974491.1"/>
    </source>
</evidence>
<evidence type="ECO:0000313" key="14">
    <source>
        <dbReference type="Proteomes" id="UP000440367"/>
    </source>
</evidence>
<evidence type="ECO:0000313" key="11">
    <source>
        <dbReference type="Proteomes" id="UP000429523"/>
    </source>
</evidence>
<evidence type="ECO:0000313" key="17">
    <source>
        <dbReference type="Proteomes" id="UP000460718"/>
    </source>
</evidence>
<protein>
    <submittedName>
        <fullName evidence="3">Uncharacterized protein</fullName>
    </submittedName>
</protein>
<evidence type="ECO:0000313" key="13">
    <source>
        <dbReference type="Proteomes" id="UP000437068"/>
    </source>
</evidence>
<evidence type="ECO:0000313" key="12">
    <source>
        <dbReference type="Proteomes" id="UP000433483"/>
    </source>
</evidence>